<dbReference type="GO" id="GO:0005634">
    <property type="term" value="C:nucleus"/>
    <property type="evidence" value="ECO:0007669"/>
    <property type="project" value="UniProtKB-SubCell"/>
</dbReference>
<keyword evidence="9" id="KW-1185">Reference proteome</keyword>
<name>A0AAD3TG26_NEPGR</name>
<evidence type="ECO:0000256" key="6">
    <source>
        <dbReference type="SAM" id="MobiDB-lite"/>
    </source>
</evidence>
<feature type="region of interest" description="Disordered" evidence="6">
    <location>
        <begin position="50"/>
        <end position="129"/>
    </location>
</feature>
<keyword evidence="3" id="KW-0238">DNA-binding</keyword>
<keyword evidence="5" id="KW-0539">Nucleus</keyword>
<protein>
    <recommendedName>
        <fullName evidence="7">WRKY domain-containing protein</fullName>
    </recommendedName>
</protein>
<evidence type="ECO:0000313" key="9">
    <source>
        <dbReference type="Proteomes" id="UP001279734"/>
    </source>
</evidence>
<dbReference type="PANTHER" id="PTHR31221:SF350">
    <property type="entry name" value="WRKY TRANSCRIPTION FACTOR 48-RELATED"/>
    <property type="match status" value="1"/>
</dbReference>
<dbReference type="InterPro" id="IPR036576">
    <property type="entry name" value="WRKY_dom_sf"/>
</dbReference>
<dbReference type="Pfam" id="PF03106">
    <property type="entry name" value="WRKY"/>
    <property type="match status" value="1"/>
</dbReference>
<dbReference type="InterPro" id="IPR044810">
    <property type="entry name" value="WRKY_plant"/>
</dbReference>
<reference evidence="8" key="1">
    <citation type="submission" date="2023-05" db="EMBL/GenBank/DDBJ databases">
        <title>Nepenthes gracilis genome sequencing.</title>
        <authorList>
            <person name="Fukushima K."/>
        </authorList>
    </citation>
    <scope>NUCLEOTIDE SEQUENCE</scope>
    <source>
        <strain evidence="8">SING2019-196</strain>
    </source>
</reference>
<dbReference type="SMART" id="SM00774">
    <property type="entry name" value="WRKY"/>
    <property type="match status" value="1"/>
</dbReference>
<dbReference type="InterPro" id="IPR003657">
    <property type="entry name" value="WRKY_dom"/>
</dbReference>
<accession>A0AAD3TG26</accession>
<gene>
    <name evidence="8" type="ORF">Nepgr_030397</name>
</gene>
<evidence type="ECO:0000259" key="7">
    <source>
        <dbReference type="PROSITE" id="PS50811"/>
    </source>
</evidence>
<keyword evidence="4" id="KW-0804">Transcription</keyword>
<dbReference type="PANTHER" id="PTHR31221">
    <property type="entry name" value="WRKY TRANSCRIPTION FACTOR PROTEIN 1-RELATED"/>
    <property type="match status" value="1"/>
</dbReference>
<proteinExistence type="predicted"/>
<evidence type="ECO:0000256" key="5">
    <source>
        <dbReference type="ARBA" id="ARBA00023242"/>
    </source>
</evidence>
<feature type="compositionally biased region" description="Basic and acidic residues" evidence="6">
    <location>
        <begin position="94"/>
        <end position="104"/>
    </location>
</feature>
<comment type="subcellular location">
    <subcellularLocation>
        <location evidence="1">Nucleus</location>
    </subcellularLocation>
</comment>
<dbReference type="PROSITE" id="PS50811">
    <property type="entry name" value="WRKY"/>
    <property type="match status" value="1"/>
</dbReference>
<dbReference type="GO" id="GO:0003700">
    <property type="term" value="F:DNA-binding transcription factor activity"/>
    <property type="evidence" value="ECO:0007669"/>
    <property type="project" value="InterPro"/>
</dbReference>
<dbReference type="Proteomes" id="UP001279734">
    <property type="component" value="Unassembled WGS sequence"/>
</dbReference>
<comment type="caution">
    <text evidence="8">The sequence shown here is derived from an EMBL/GenBank/DDBJ whole genome shotgun (WGS) entry which is preliminary data.</text>
</comment>
<dbReference type="FunFam" id="2.20.25.80:FF:000003">
    <property type="entry name" value="WRKY transcription factor 57"/>
    <property type="match status" value="1"/>
</dbReference>
<sequence length="303" mass="34345">MENATFYSSDHQIPTDFRAFTSVFESDGEKSCWEFLDIHDTYGYPSILDLLTMPPPPPPKPELGRSLTQELTGDFTVTPATPNSSSISSSSNDEQPKADEKDDEKQDQDEQNAAKKKLKARKKNPKRLREPRFAFMTKSEVDHLDDGYRWRKYGQKAVKNSPFPRSYYRCTAAACGLKKRVERSSEDPTVVVTTYEGQHTHPCPVLSRGSFVIPPESSVNILGQAHQYLYQQQQPPLHCFHDMTPSLRFAAAASNSAFPNISSTIFEEELFKSSHISNSNFVRDDGLLQDMVPLQMQKEPKEE</sequence>
<evidence type="ECO:0000256" key="1">
    <source>
        <dbReference type="ARBA" id="ARBA00004123"/>
    </source>
</evidence>
<keyword evidence="2" id="KW-0805">Transcription regulation</keyword>
<dbReference type="Gene3D" id="2.20.25.80">
    <property type="entry name" value="WRKY domain"/>
    <property type="match status" value="1"/>
</dbReference>
<organism evidence="8 9">
    <name type="scientific">Nepenthes gracilis</name>
    <name type="common">Slender pitcher plant</name>
    <dbReference type="NCBI Taxonomy" id="150966"/>
    <lineage>
        <taxon>Eukaryota</taxon>
        <taxon>Viridiplantae</taxon>
        <taxon>Streptophyta</taxon>
        <taxon>Embryophyta</taxon>
        <taxon>Tracheophyta</taxon>
        <taxon>Spermatophyta</taxon>
        <taxon>Magnoliopsida</taxon>
        <taxon>eudicotyledons</taxon>
        <taxon>Gunneridae</taxon>
        <taxon>Pentapetalae</taxon>
        <taxon>Caryophyllales</taxon>
        <taxon>Nepenthaceae</taxon>
        <taxon>Nepenthes</taxon>
    </lineage>
</organism>
<evidence type="ECO:0000256" key="3">
    <source>
        <dbReference type="ARBA" id="ARBA00023125"/>
    </source>
</evidence>
<evidence type="ECO:0000256" key="2">
    <source>
        <dbReference type="ARBA" id="ARBA00023015"/>
    </source>
</evidence>
<feature type="compositionally biased region" description="Basic residues" evidence="6">
    <location>
        <begin position="114"/>
        <end position="126"/>
    </location>
</feature>
<dbReference type="EMBL" id="BSYO01000034">
    <property type="protein sequence ID" value="GMH28554.1"/>
    <property type="molecule type" value="Genomic_DNA"/>
</dbReference>
<dbReference type="GO" id="GO:0043565">
    <property type="term" value="F:sequence-specific DNA binding"/>
    <property type="evidence" value="ECO:0007669"/>
    <property type="project" value="InterPro"/>
</dbReference>
<dbReference type="AlphaFoldDB" id="A0AAD3TG26"/>
<feature type="domain" description="WRKY" evidence="7">
    <location>
        <begin position="139"/>
        <end position="204"/>
    </location>
</feature>
<dbReference type="SUPFAM" id="SSF118290">
    <property type="entry name" value="WRKY DNA-binding domain"/>
    <property type="match status" value="1"/>
</dbReference>
<evidence type="ECO:0000256" key="4">
    <source>
        <dbReference type="ARBA" id="ARBA00023163"/>
    </source>
</evidence>
<feature type="compositionally biased region" description="Low complexity" evidence="6">
    <location>
        <begin position="84"/>
        <end position="93"/>
    </location>
</feature>
<evidence type="ECO:0000313" key="8">
    <source>
        <dbReference type="EMBL" id="GMH28554.1"/>
    </source>
</evidence>